<sequence length="266" mass="28261">MKRVVPGILLALCWFFLLFKGSITLFAAVIAVVAIWATDEYVRMAGGQRFSTLQRILLDIILPLPLFATMMTGDAGTGALYGLLFAFGLLAIFTFATYADFSDSYDLFCRLAFGTMYLGVLSAFILGLRLLPEGGGWLLVVTAITAGSDTGAYYIGRAYGKSKLCPVISPNKTWAGAVGGFAFGVPAAVLFAGMFLVDPPWLFITIAAILLTGAGIAGDLTESIIKRGTGVKDSGHCLGGHGGILDRIDSLLFCGPLLYFLLVVVR</sequence>
<feature type="transmembrane region" description="Helical" evidence="19">
    <location>
        <begin position="6"/>
        <end position="36"/>
    </location>
</feature>
<keyword evidence="14" id="KW-0443">Lipid metabolism</keyword>
<reference evidence="20 21" key="1">
    <citation type="submission" date="2020-08" db="EMBL/GenBank/DDBJ databases">
        <title>Genomic Encyclopedia of Type Strains, Phase IV (KMG-IV): sequencing the most valuable type-strain genomes for metagenomic binning, comparative biology and taxonomic classification.</title>
        <authorList>
            <person name="Goeker M."/>
        </authorList>
    </citation>
    <scope>NUCLEOTIDE SEQUENCE [LARGE SCALE GENOMIC DNA]</scope>
    <source>
        <strain evidence="20 21">DSM 28570</strain>
    </source>
</reference>
<evidence type="ECO:0000313" key="20">
    <source>
        <dbReference type="EMBL" id="MBB5348347.1"/>
    </source>
</evidence>
<keyword evidence="11 18" id="KW-0812">Transmembrane</keyword>
<keyword evidence="15 19" id="KW-0472">Membrane</keyword>
<dbReference type="AlphaFoldDB" id="A0A840UQ31"/>
<evidence type="ECO:0000256" key="9">
    <source>
        <dbReference type="ARBA" id="ARBA00022516"/>
    </source>
</evidence>
<evidence type="ECO:0000256" key="7">
    <source>
        <dbReference type="ARBA" id="ARBA00019373"/>
    </source>
</evidence>
<dbReference type="EC" id="2.7.7.41" evidence="6 18"/>
<evidence type="ECO:0000256" key="16">
    <source>
        <dbReference type="ARBA" id="ARBA00023209"/>
    </source>
</evidence>
<evidence type="ECO:0000256" key="2">
    <source>
        <dbReference type="ARBA" id="ARBA00004651"/>
    </source>
</evidence>
<dbReference type="RefSeq" id="WP_183351002.1">
    <property type="nucleotide sequence ID" value="NZ_JACHEO010000011.1"/>
</dbReference>
<comment type="subcellular location">
    <subcellularLocation>
        <location evidence="2">Cell membrane</location>
        <topology evidence="2">Multi-pass membrane protein</topology>
    </subcellularLocation>
</comment>
<evidence type="ECO:0000256" key="11">
    <source>
        <dbReference type="ARBA" id="ARBA00022692"/>
    </source>
</evidence>
<dbReference type="PROSITE" id="PS01315">
    <property type="entry name" value="CDS"/>
    <property type="match status" value="1"/>
</dbReference>
<feature type="transmembrane region" description="Helical" evidence="19">
    <location>
        <begin position="111"/>
        <end position="131"/>
    </location>
</feature>
<organism evidence="20 21">
    <name type="scientific">Desulfoprunum benzoelyticum</name>
    <dbReference type="NCBI Taxonomy" id="1506996"/>
    <lineage>
        <taxon>Bacteria</taxon>
        <taxon>Pseudomonadati</taxon>
        <taxon>Thermodesulfobacteriota</taxon>
        <taxon>Desulfobulbia</taxon>
        <taxon>Desulfobulbales</taxon>
        <taxon>Desulfobulbaceae</taxon>
        <taxon>Desulfoprunum</taxon>
    </lineage>
</organism>
<evidence type="ECO:0000313" key="21">
    <source>
        <dbReference type="Proteomes" id="UP000539642"/>
    </source>
</evidence>
<feature type="transmembrane region" description="Helical" evidence="19">
    <location>
        <begin position="137"/>
        <end position="155"/>
    </location>
</feature>
<dbReference type="Proteomes" id="UP000539642">
    <property type="component" value="Unassembled WGS sequence"/>
</dbReference>
<evidence type="ECO:0000256" key="17">
    <source>
        <dbReference type="ARBA" id="ARBA00023264"/>
    </source>
</evidence>
<evidence type="ECO:0000256" key="6">
    <source>
        <dbReference type="ARBA" id="ARBA00012487"/>
    </source>
</evidence>
<comment type="catalytic activity">
    <reaction evidence="1 18">
        <text>a 1,2-diacyl-sn-glycero-3-phosphate + CTP + H(+) = a CDP-1,2-diacyl-sn-glycerol + diphosphate</text>
        <dbReference type="Rhea" id="RHEA:16229"/>
        <dbReference type="ChEBI" id="CHEBI:15378"/>
        <dbReference type="ChEBI" id="CHEBI:33019"/>
        <dbReference type="ChEBI" id="CHEBI:37563"/>
        <dbReference type="ChEBI" id="CHEBI:58332"/>
        <dbReference type="ChEBI" id="CHEBI:58608"/>
        <dbReference type="EC" id="2.7.7.41"/>
    </reaction>
</comment>
<dbReference type="EMBL" id="JACHEO010000011">
    <property type="protein sequence ID" value="MBB5348347.1"/>
    <property type="molecule type" value="Genomic_DNA"/>
</dbReference>
<comment type="caution">
    <text evidence="20">The sequence shown here is derived from an EMBL/GenBank/DDBJ whole genome shotgun (WGS) entry which is preliminary data.</text>
</comment>
<proteinExistence type="inferred from homology"/>
<evidence type="ECO:0000256" key="5">
    <source>
        <dbReference type="ARBA" id="ARBA00010185"/>
    </source>
</evidence>
<gene>
    <name evidence="20" type="ORF">HNQ81_002082</name>
</gene>
<dbReference type="GO" id="GO:0016024">
    <property type="term" value="P:CDP-diacylglycerol biosynthetic process"/>
    <property type="evidence" value="ECO:0007669"/>
    <property type="project" value="UniProtKB-UniPathway"/>
</dbReference>
<evidence type="ECO:0000256" key="18">
    <source>
        <dbReference type="RuleBase" id="RU003938"/>
    </source>
</evidence>
<evidence type="ECO:0000256" key="8">
    <source>
        <dbReference type="ARBA" id="ARBA00022475"/>
    </source>
</evidence>
<keyword evidence="8" id="KW-1003">Cell membrane</keyword>
<keyword evidence="9" id="KW-0444">Lipid biosynthesis</keyword>
<evidence type="ECO:0000256" key="14">
    <source>
        <dbReference type="ARBA" id="ARBA00023098"/>
    </source>
</evidence>
<keyword evidence="17" id="KW-1208">Phospholipid metabolism</keyword>
<accession>A0A840UQ31</accession>
<feature type="transmembrane region" description="Helical" evidence="19">
    <location>
        <begin position="175"/>
        <end position="195"/>
    </location>
</feature>
<comment type="similarity">
    <text evidence="5 18">Belongs to the CDS family.</text>
</comment>
<dbReference type="InterPro" id="IPR000374">
    <property type="entry name" value="PC_trans"/>
</dbReference>
<dbReference type="PANTHER" id="PTHR46382">
    <property type="entry name" value="PHOSPHATIDATE CYTIDYLYLTRANSFERASE"/>
    <property type="match status" value="1"/>
</dbReference>
<dbReference type="Pfam" id="PF01148">
    <property type="entry name" value="CTP_transf_1"/>
    <property type="match status" value="1"/>
</dbReference>
<evidence type="ECO:0000256" key="10">
    <source>
        <dbReference type="ARBA" id="ARBA00022679"/>
    </source>
</evidence>
<dbReference type="GO" id="GO:0004605">
    <property type="term" value="F:phosphatidate cytidylyltransferase activity"/>
    <property type="evidence" value="ECO:0007669"/>
    <property type="project" value="UniProtKB-EC"/>
</dbReference>
<evidence type="ECO:0000256" key="4">
    <source>
        <dbReference type="ARBA" id="ARBA00005189"/>
    </source>
</evidence>
<comment type="pathway">
    <text evidence="3 18">Phospholipid metabolism; CDP-diacylglycerol biosynthesis; CDP-diacylglycerol from sn-glycerol 3-phosphate: step 3/3.</text>
</comment>
<dbReference type="GO" id="GO:0005886">
    <property type="term" value="C:plasma membrane"/>
    <property type="evidence" value="ECO:0007669"/>
    <property type="project" value="UniProtKB-SubCell"/>
</dbReference>
<comment type="pathway">
    <text evidence="4">Lipid metabolism.</text>
</comment>
<keyword evidence="21" id="KW-1185">Reference proteome</keyword>
<feature type="transmembrane region" description="Helical" evidence="19">
    <location>
        <begin position="201"/>
        <end position="220"/>
    </location>
</feature>
<keyword evidence="13 19" id="KW-1133">Transmembrane helix</keyword>
<dbReference type="PANTHER" id="PTHR46382:SF1">
    <property type="entry name" value="PHOSPHATIDATE CYTIDYLYLTRANSFERASE"/>
    <property type="match status" value="1"/>
</dbReference>
<protein>
    <recommendedName>
        <fullName evidence="7 18">Phosphatidate cytidylyltransferase</fullName>
        <ecNumber evidence="6 18">2.7.7.41</ecNumber>
    </recommendedName>
</protein>
<evidence type="ECO:0000256" key="19">
    <source>
        <dbReference type="SAM" id="Phobius"/>
    </source>
</evidence>
<evidence type="ECO:0000256" key="12">
    <source>
        <dbReference type="ARBA" id="ARBA00022695"/>
    </source>
</evidence>
<evidence type="ECO:0000256" key="13">
    <source>
        <dbReference type="ARBA" id="ARBA00022989"/>
    </source>
</evidence>
<name>A0A840UQ31_9BACT</name>
<keyword evidence="16" id="KW-0594">Phospholipid biosynthesis</keyword>
<evidence type="ECO:0000256" key="15">
    <source>
        <dbReference type="ARBA" id="ARBA00023136"/>
    </source>
</evidence>
<keyword evidence="12 18" id="KW-0548">Nucleotidyltransferase</keyword>
<keyword evidence="10 18" id="KW-0808">Transferase</keyword>
<feature type="transmembrane region" description="Helical" evidence="19">
    <location>
        <begin position="79"/>
        <end position="99"/>
    </location>
</feature>
<evidence type="ECO:0000256" key="3">
    <source>
        <dbReference type="ARBA" id="ARBA00005119"/>
    </source>
</evidence>
<evidence type="ECO:0000256" key="1">
    <source>
        <dbReference type="ARBA" id="ARBA00001698"/>
    </source>
</evidence>
<dbReference type="UniPathway" id="UPA00557">
    <property type="reaction ID" value="UER00614"/>
</dbReference>